<dbReference type="RefSeq" id="WP_394608837.1">
    <property type="nucleotide sequence ID" value="NZ_JBIHSN010000004.1"/>
</dbReference>
<dbReference type="InterPro" id="IPR006001">
    <property type="entry name" value="Therm_gnt_kin"/>
</dbReference>
<evidence type="ECO:0000256" key="3">
    <source>
        <dbReference type="ARBA" id="ARBA00012054"/>
    </source>
</evidence>
<keyword evidence="5 9" id="KW-0547">Nucleotide-binding</keyword>
<evidence type="ECO:0000256" key="7">
    <source>
        <dbReference type="ARBA" id="ARBA00022840"/>
    </source>
</evidence>
<organism evidence="10 11">
    <name type="scientific">Vibrio rumoiensis</name>
    <dbReference type="NCBI Taxonomy" id="76258"/>
    <lineage>
        <taxon>Bacteria</taxon>
        <taxon>Pseudomonadati</taxon>
        <taxon>Pseudomonadota</taxon>
        <taxon>Gammaproteobacteria</taxon>
        <taxon>Vibrionales</taxon>
        <taxon>Vibrionaceae</taxon>
        <taxon>Vibrio</taxon>
    </lineage>
</organism>
<keyword evidence="4 9" id="KW-0808">Transferase</keyword>
<evidence type="ECO:0000313" key="11">
    <source>
        <dbReference type="Proteomes" id="UP001607151"/>
    </source>
</evidence>
<comment type="catalytic activity">
    <reaction evidence="8 9">
        <text>D-gluconate + ATP = 6-phospho-D-gluconate + ADP + H(+)</text>
        <dbReference type="Rhea" id="RHEA:19433"/>
        <dbReference type="ChEBI" id="CHEBI:15378"/>
        <dbReference type="ChEBI" id="CHEBI:18391"/>
        <dbReference type="ChEBI" id="CHEBI:30616"/>
        <dbReference type="ChEBI" id="CHEBI:58759"/>
        <dbReference type="ChEBI" id="CHEBI:456216"/>
        <dbReference type="EC" id="2.7.1.12"/>
    </reaction>
</comment>
<name>A0ABW7J0T8_9VIBR</name>
<dbReference type="Pfam" id="PF01202">
    <property type="entry name" value="SKI"/>
    <property type="match status" value="1"/>
</dbReference>
<keyword evidence="11" id="KW-1185">Reference proteome</keyword>
<dbReference type="SUPFAM" id="SSF52540">
    <property type="entry name" value="P-loop containing nucleoside triphosphate hydrolases"/>
    <property type="match status" value="1"/>
</dbReference>
<evidence type="ECO:0000256" key="1">
    <source>
        <dbReference type="ARBA" id="ARBA00004761"/>
    </source>
</evidence>
<protein>
    <recommendedName>
        <fullName evidence="3 9">Gluconokinase</fullName>
        <ecNumber evidence="3 9">2.7.1.12</ecNumber>
    </recommendedName>
</protein>
<dbReference type="PANTHER" id="PTHR43442">
    <property type="entry name" value="GLUCONOKINASE-RELATED"/>
    <property type="match status" value="1"/>
</dbReference>
<keyword evidence="6 9" id="KW-0418">Kinase</keyword>
<accession>A0ABW7J0T8</accession>
<keyword evidence="7 9" id="KW-0067">ATP-binding</keyword>
<evidence type="ECO:0000313" key="10">
    <source>
        <dbReference type="EMBL" id="MFH0267306.1"/>
    </source>
</evidence>
<dbReference type="EMBL" id="JBIHSN010000004">
    <property type="protein sequence ID" value="MFH0267306.1"/>
    <property type="molecule type" value="Genomic_DNA"/>
</dbReference>
<sequence length="185" mass="20773">MSNKGLGKVFLIMGVSSTGKSSIGESLAKQLGAKFIDGDDLHPKSNILKMVSGHPLNDDDRKPWLERIRDAAFSIETKNELGVIVCSALKRQYRDQICEGNKSVNFLHLHGDFELVKQRMLARKGHFMPIELLQSQFDTLEMPANDEHNVFQVDIEGDFNTVITRCLQQIDQIKQKDTLTTATTA</sequence>
<evidence type="ECO:0000256" key="2">
    <source>
        <dbReference type="ARBA" id="ARBA00008420"/>
    </source>
</evidence>
<evidence type="ECO:0000256" key="4">
    <source>
        <dbReference type="ARBA" id="ARBA00022679"/>
    </source>
</evidence>
<dbReference type="Proteomes" id="UP001607151">
    <property type="component" value="Unassembled WGS sequence"/>
</dbReference>
<evidence type="ECO:0000256" key="5">
    <source>
        <dbReference type="ARBA" id="ARBA00022741"/>
    </source>
</evidence>
<dbReference type="InterPro" id="IPR031322">
    <property type="entry name" value="Shikimate/glucono_kinase"/>
</dbReference>
<reference evidence="10 11" key="1">
    <citation type="submission" date="2024-10" db="EMBL/GenBank/DDBJ databases">
        <authorList>
            <person name="Yibar A."/>
            <person name="Saticioglu I.B."/>
            <person name="Duman M."/>
            <person name="Ajmi N."/>
            <person name="Gurler F."/>
            <person name="Ay H."/>
            <person name="Onuk E."/>
            <person name="Guler S."/>
            <person name="Romalde J.L."/>
        </authorList>
    </citation>
    <scope>NUCLEOTIDE SEQUENCE [LARGE SCALE GENOMIC DNA]</scope>
    <source>
        <strain evidence="10 11">14-MA-B</strain>
    </source>
</reference>
<comment type="caution">
    <text evidence="10">The sequence shown here is derived from an EMBL/GenBank/DDBJ whole genome shotgun (WGS) entry which is preliminary data.</text>
</comment>
<dbReference type="CDD" id="cd02021">
    <property type="entry name" value="GntK"/>
    <property type="match status" value="1"/>
</dbReference>
<dbReference type="EC" id="2.7.1.12" evidence="3 9"/>
<proteinExistence type="inferred from homology"/>
<evidence type="ECO:0000256" key="6">
    <source>
        <dbReference type="ARBA" id="ARBA00022777"/>
    </source>
</evidence>
<comment type="pathway">
    <text evidence="1">Carbohydrate acid metabolism.</text>
</comment>
<dbReference type="NCBIfam" id="TIGR01313">
    <property type="entry name" value="therm_gnt_kin"/>
    <property type="match status" value="1"/>
</dbReference>
<comment type="similarity">
    <text evidence="2 9">Belongs to the gluconokinase GntK/GntV family.</text>
</comment>
<dbReference type="InterPro" id="IPR027417">
    <property type="entry name" value="P-loop_NTPase"/>
</dbReference>
<dbReference type="PANTHER" id="PTHR43442:SF3">
    <property type="entry name" value="GLUCONOKINASE-RELATED"/>
    <property type="match status" value="1"/>
</dbReference>
<dbReference type="Gene3D" id="3.40.50.300">
    <property type="entry name" value="P-loop containing nucleotide triphosphate hydrolases"/>
    <property type="match status" value="1"/>
</dbReference>
<gene>
    <name evidence="10" type="ORF">ACGRQ9_17825</name>
</gene>
<evidence type="ECO:0000256" key="9">
    <source>
        <dbReference type="RuleBase" id="RU363066"/>
    </source>
</evidence>
<evidence type="ECO:0000256" key="8">
    <source>
        <dbReference type="ARBA" id="ARBA00048090"/>
    </source>
</evidence>